<dbReference type="PaxDb" id="121845-A0A3Q0JGJ5"/>
<protein>
    <submittedName>
        <fullName evidence="2">Uncharacterized protein LOC103520685 isoform X1</fullName>
    </submittedName>
    <submittedName>
        <fullName evidence="3">Uncharacterized protein LOC103520685 isoform X2</fullName>
    </submittedName>
</protein>
<evidence type="ECO:0000313" key="3">
    <source>
        <dbReference type="RefSeq" id="XP_026687510.1"/>
    </source>
</evidence>
<sequence length="167" mass="18218">MKAYNPKGHSNYSDEAVVMTRVERIPQPQRVTFDPETHALVVNLAATCLQLVGIVEAITDPTMNLADENDWQQIQSIPLIPSGSAATRREATVLSLVTRRRNSNGRALEEDFVDDAQESIGAQPVVTGGDVRVRVKLCLASDHSVCGDTTEAECKYNCNPLQVPENG</sequence>
<accession>A0A3Q0JGJ5</accession>
<keyword evidence="1" id="KW-1185">Reference proteome</keyword>
<dbReference type="RefSeq" id="XP_026687509.1">
    <property type="nucleotide sequence ID" value="XM_026831708.1"/>
</dbReference>
<dbReference type="STRING" id="121845.A0A3Q0JGJ5"/>
<evidence type="ECO:0000313" key="2">
    <source>
        <dbReference type="RefSeq" id="XP_026687509.1"/>
    </source>
</evidence>
<dbReference type="Proteomes" id="UP000079169">
    <property type="component" value="Unplaced"/>
</dbReference>
<gene>
    <name evidence="2 3" type="primary">LOC103520685</name>
</gene>
<proteinExistence type="predicted"/>
<evidence type="ECO:0000313" key="1">
    <source>
        <dbReference type="Proteomes" id="UP000079169"/>
    </source>
</evidence>
<dbReference type="RefSeq" id="XP_026687510.1">
    <property type="nucleotide sequence ID" value="XM_026831709.1"/>
</dbReference>
<dbReference type="KEGG" id="dci:103520685"/>
<dbReference type="AlphaFoldDB" id="A0A3Q0JGJ5"/>
<organism evidence="1 2">
    <name type="scientific">Diaphorina citri</name>
    <name type="common">Asian citrus psyllid</name>
    <dbReference type="NCBI Taxonomy" id="121845"/>
    <lineage>
        <taxon>Eukaryota</taxon>
        <taxon>Metazoa</taxon>
        <taxon>Ecdysozoa</taxon>
        <taxon>Arthropoda</taxon>
        <taxon>Hexapoda</taxon>
        <taxon>Insecta</taxon>
        <taxon>Pterygota</taxon>
        <taxon>Neoptera</taxon>
        <taxon>Paraneoptera</taxon>
        <taxon>Hemiptera</taxon>
        <taxon>Sternorrhyncha</taxon>
        <taxon>Psylloidea</taxon>
        <taxon>Psyllidae</taxon>
        <taxon>Diaphorininae</taxon>
        <taxon>Diaphorina</taxon>
    </lineage>
</organism>
<dbReference type="GeneID" id="103520685"/>
<reference evidence="2 3" key="1">
    <citation type="submission" date="2025-04" db="UniProtKB">
        <authorList>
            <consortium name="RefSeq"/>
        </authorList>
    </citation>
    <scope>IDENTIFICATION</scope>
</reference>
<name>A0A3Q0JGJ5_DIACI</name>